<dbReference type="Proteomes" id="UP000193307">
    <property type="component" value="Unassembled WGS sequence"/>
</dbReference>
<dbReference type="InterPro" id="IPR001387">
    <property type="entry name" value="Cro/C1-type_HTH"/>
</dbReference>
<feature type="domain" description="HTH cro/C1-type" evidence="1">
    <location>
        <begin position="4"/>
        <end position="58"/>
    </location>
</feature>
<protein>
    <submittedName>
        <fullName evidence="2">Helix-turn-helix protein</fullName>
    </submittedName>
</protein>
<evidence type="ECO:0000313" key="3">
    <source>
        <dbReference type="Proteomes" id="UP000193307"/>
    </source>
</evidence>
<proteinExistence type="predicted"/>
<reference evidence="2 3" key="1">
    <citation type="submission" date="2017-03" db="EMBL/GenBank/DDBJ databases">
        <authorList>
            <person name="Afonso C.L."/>
            <person name="Miller P.J."/>
            <person name="Scott M.A."/>
            <person name="Spackman E."/>
            <person name="Goraichik I."/>
            <person name="Dimitrov K.M."/>
            <person name="Suarez D.L."/>
            <person name="Swayne D.E."/>
        </authorList>
    </citation>
    <scope>NUCLEOTIDE SEQUENCE [LARGE SCALE GENOMIC DNA]</scope>
    <source>
        <strain evidence="2 3">CECT 7971</strain>
    </source>
</reference>
<dbReference type="SUPFAM" id="SSF47413">
    <property type="entry name" value="lambda repressor-like DNA-binding domains"/>
    <property type="match status" value="1"/>
</dbReference>
<keyword evidence="3" id="KW-1185">Reference proteome</keyword>
<name>A0A1Y5TJT2_9RHOB</name>
<accession>A0A1Y5TJT2</accession>
<dbReference type="STRING" id="658057.SAMN04488032_1157"/>
<dbReference type="Gene3D" id="1.10.260.40">
    <property type="entry name" value="lambda repressor-like DNA-binding domains"/>
    <property type="match status" value="1"/>
</dbReference>
<dbReference type="GO" id="GO:0003677">
    <property type="term" value="F:DNA binding"/>
    <property type="evidence" value="ECO:0007669"/>
    <property type="project" value="InterPro"/>
</dbReference>
<organism evidence="2 3">
    <name type="scientific">Pacificibacter marinus</name>
    <dbReference type="NCBI Taxonomy" id="658057"/>
    <lineage>
        <taxon>Bacteria</taxon>
        <taxon>Pseudomonadati</taxon>
        <taxon>Pseudomonadota</taxon>
        <taxon>Alphaproteobacteria</taxon>
        <taxon>Rhodobacterales</taxon>
        <taxon>Roseobacteraceae</taxon>
        <taxon>Pacificibacter</taxon>
    </lineage>
</organism>
<dbReference type="EMBL" id="FWFW01000014">
    <property type="protein sequence ID" value="SLN65629.1"/>
    <property type="molecule type" value="Genomic_DNA"/>
</dbReference>
<evidence type="ECO:0000313" key="2">
    <source>
        <dbReference type="EMBL" id="SLN65629.1"/>
    </source>
</evidence>
<dbReference type="PROSITE" id="PS50943">
    <property type="entry name" value="HTH_CROC1"/>
    <property type="match status" value="1"/>
</dbReference>
<sequence>MMTLSEYLEHSGISQAAFADAIKVKQATVSRLARNIMRPSLELAVCIERATGGAVVAASWVTVSVGADFEGVFIGEPHDALR</sequence>
<dbReference type="CDD" id="cd00093">
    <property type="entry name" value="HTH_XRE"/>
    <property type="match status" value="1"/>
</dbReference>
<dbReference type="Pfam" id="PF01381">
    <property type="entry name" value="HTH_3"/>
    <property type="match status" value="1"/>
</dbReference>
<dbReference type="SMART" id="SM00530">
    <property type="entry name" value="HTH_XRE"/>
    <property type="match status" value="1"/>
</dbReference>
<evidence type="ECO:0000259" key="1">
    <source>
        <dbReference type="PROSITE" id="PS50943"/>
    </source>
</evidence>
<dbReference type="InterPro" id="IPR010982">
    <property type="entry name" value="Lambda_DNA-bd_dom_sf"/>
</dbReference>
<dbReference type="AlphaFoldDB" id="A0A1Y5TJT2"/>
<gene>
    <name evidence="2" type="ORF">PAM7971_03457</name>
</gene>